<dbReference type="AlphaFoldDB" id="A0A1I7MPQ5"/>
<keyword evidence="2" id="KW-0472">Membrane</keyword>
<feature type="region of interest" description="Disordered" evidence="1">
    <location>
        <begin position="532"/>
        <end position="559"/>
    </location>
</feature>
<evidence type="ECO:0000256" key="3">
    <source>
        <dbReference type="SAM" id="SignalP"/>
    </source>
</evidence>
<dbReference type="STRING" id="574650.SAMN04487966_1093"/>
<feature type="signal peptide" evidence="3">
    <location>
        <begin position="1"/>
        <end position="32"/>
    </location>
</feature>
<feature type="compositionally biased region" description="Low complexity" evidence="1">
    <location>
        <begin position="34"/>
        <end position="44"/>
    </location>
</feature>
<dbReference type="RefSeq" id="WP_091698240.1">
    <property type="nucleotide sequence ID" value="NZ_FPCG01000009.1"/>
</dbReference>
<dbReference type="Proteomes" id="UP000198881">
    <property type="component" value="Unassembled WGS sequence"/>
</dbReference>
<evidence type="ECO:0000313" key="5">
    <source>
        <dbReference type="Proteomes" id="UP000198881"/>
    </source>
</evidence>
<evidence type="ECO:0000256" key="2">
    <source>
        <dbReference type="SAM" id="Phobius"/>
    </source>
</evidence>
<name>A0A1I7MPQ5_9MICC</name>
<evidence type="ECO:0008006" key="6">
    <source>
        <dbReference type="Google" id="ProtNLM"/>
    </source>
</evidence>
<evidence type="ECO:0000313" key="4">
    <source>
        <dbReference type="EMBL" id="SFV23892.1"/>
    </source>
</evidence>
<sequence length="559" mass="60141">MHRTRTSRATAGLMGAVAVLTLSLLSAHPANAEPTSSPQPTQPSGPAYPTISPTEPGPPNLEEGEREVPSVTTRTEHLDLAIMDELQGEIDAEALVAAVGKLEMGQRRILVAMDREPAGSPHARSLAGSMILMVHPEILRDDWLDVEHGGHLVGEDWSIITVILPQTPGSGPADVFFQEGTKVDLDGTAEEVTAAIASAGEDPFAQGDYTGGIERMITTAVDRTSIQPSPWPWLLGALGAVVLLILGWLGVRGLMRSGAGQRRYRQAVASGQDLTELLGEESRPRMRRLERMAQAPTSILAPLEIPDDGTLGALDGSALPGVGAVRGVVRGRLERQLHRLPTTLEQVEQRAVQRTIAPEDDHELAARLDYAAEAYERLGTVLTHGVAADPVVVKMIISAHRARLRDLNRLAQQHRVSGFRSGPEALQMVVDHTHELDEVSAILDREVGQGQDPAGSGLSGLLRRLRGRQDEPSEAAAHPGVVAGQLLDRLEAMRVDAERVSVALVVQGGEDVHLRRDEDVWEASDPLVDLHRAETLETAGGPASRGRSRGRRARRGDRT</sequence>
<protein>
    <recommendedName>
        <fullName evidence="6">TLP18.3, Psb32 and MOLO-1 founding protein of phosphatase</fullName>
    </recommendedName>
</protein>
<feature type="compositionally biased region" description="Basic residues" evidence="1">
    <location>
        <begin position="546"/>
        <end position="559"/>
    </location>
</feature>
<dbReference type="OrthoDB" id="4946711at2"/>
<gene>
    <name evidence="4" type="ORF">SAMN04487966_1093</name>
</gene>
<keyword evidence="3" id="KW-0732">Signal</keyword>
<keyword evidence="2" id="KW-0812">Transmembrane</keyword>
<keyword evidence="2" id="KW-1133">Transmembrane helix</keyword>
<proteinExistence type="predicted"/>
<evidence type="ECO:0000256" key="1">
    <source>
        <dbReference type="SAM" id="MobiDB-lite"/>
    </source>
</evidence>
<organism evidence="4 5">
    <name type="scientific">Micrococcus terreus</name>
    <dbReference type="NCBI Taxonomy" id="574650"/>
    <lineage>
        <taxon>Bacteria</taxon>
        <taxon>Bacillati</taxon>
        <taxon>Actinomycetota</taxon>
        <taxon>Actinomycetes</taxon>
        <taxon>Micrococcales</taxon>
        <taxon>Micrococcaceae</taxon>
        <taxon>Micrococcus</taxon>
    </lineage>
</organism>
<feature type="chain" id="PRO_5011659767" description="TLP18.3, Psb32 and MOLO-1 founding protein of phosphatase" evidence="3">
    <location>
        <begin position="33"/>
        <end position="559"/>
    </location>
</feature>
<reference evidence="4 5" key="1">
    <citation type="submission" date="2016-10" db="EMBL/GenBank/DDBJ databases">
        <authorList>
            <person name="de Groot N.N."/>
        </authorList>
    </citation>
    <scope>NUCLEOTIDE SEQUENCE [LARGE SCALE GENOMIC DNA]</scope>
    <source>
        <strain evidence="4 5">CGMCC 1.7054</strain>
    </source>
</reference>
<accession>A0A1I7MPQ5</accession>
<feature type="region of interest" description="Disordered" evidence="1">
    <location>
        <begin position="29"/>
        <end position="72"/>
    </location>
</feature>
<dbReference type="EMBL" id="FPCG01000009">
    <property type="protein sequence ID" value="SFV23892.1"/>
    <property type="molecule type" value="Genomic_DNA"/>
</dbReference>
<keyword evidence="5" id="KW-1185">Reference proteome</keyword>
<feature type="transmembrane region" description="Helical" evidence="2">
    <location>
        <begin position="231"/>
        <end position="255"/>
    </location>
</feature>